<protein>
    <submittedName>
        <fullName evidence="1">Uncharacterized protein</fullName>
    </submittedName>
</protein>
<dbReference type="Proteomes" id="UP000828390">
    <property type="component" value="Unassembled WGS sequence"/>
</dbReference>
<dbReference type="AlphaFoldDB" id="A0A9D4DK07"/>
<organism evidence="1 2">
    <name type="scientific">Dreissena polymorpha</name>
    <name type="common">Zebra mussel</name>
    <name type="synonym">Mytilus polymorpha</name>
    <dbReference type="NCBI Taxonomy" id="45954"/>
    <lineage>
        <taxon>Eukaryota</taxon>
        <taxon>Metazoa</taxon>
        <taxon>Spiralia</taxon>
        <taxon>Lophotrochozoa</taxon>
        <taxon>Mollusca</taxon>
        <taxon>Bivalvia</taxon>
        <taxon>Autobranchia</taxon>
        <taxon>Heteroconchia</taxon>
        <taxon>Euheterodonta</taxon>
        <taxon>Imparidentia</taxon>
        <taxon>Neoheterodontei</taxon>
        <taxon>Myida</taxon>
        <taxon>Dreissenoidea</taxon>
        <taxon>Dreissenidae</taxon>
        <taxon>Dreissena</taxon>
    </lineage>
</organism>
<keyword evidence="2" id="KW-1185">Reference proteome</keyword>
<evidence type="ECO:0000313" key="1">
    <source>
        <dbReference type="EMBL" id="KAH3749910.1"/>
    </source>
</evidence>
<dbReference type="EMBL" id="JAIWYP010000010">
    <property type="protein sequence ID" value="KAH3749910.1"/>
    <property type="molecule type" value="Genomic_DNA"/>
</dbReference>
<gene>
    <name evidence="1" type="ORF">DPMN_184425</name>
</gene>
<name>A0A9D4DK07_DREPO</name>
<evidence type="ECO:0000313" key="2">
    <source>
        <dbReference type="Proteomes" id="UP000828390"/>
    </source>
</evidence>
<accession>A0A9D4DK07</accession>
<reference evidence="1" key="1">
    <citation type="journal article" date="2019" name="bioRxiv">
        <title>The Genome of the Zebra Mussel, Dreissena polymorpha: A Resource for Invasive Species Research.</title>
        <authorList>
            <person name="McCartney M.A."/>
            <person name="Auch B."/>
            <person name="Kono T."/>
            <person name="Mallez S."/>
            <person name="Zhang Y."/>
            <person name="Obille A."/>
            <person name="Becker A."/>
            <person name="Abrahante J.E."/>
            <person name="Garbe J."/>
            <person name="Badalamenti J.P."/>
            <person name="Herman A."/>
            <person name="Mangelson H."/>
            <person name="Liachko I."/>
            <person name="Sullivan S."/>
            <person name="Sone E.D."/>
            <person name="Koren S."/>
            <person name="Silverstein K.A.T."/>
            <person name="Beckman K.B."/>
            <person name="Gohl D.M."/>
        </authorList>
    </citation>
    <scope>NUCLEOTIDE SEQUENCE</scope>
    <source>
        <strain evidence="1">Duluth1</strain>
        <tissue evidence="1">Whole animal</tissue>
    </source>
</reference>
<reference evidence="1" key="2">
    <citation type="submission" date="2020-11" db="EMBL/GenBank/DDBJ databases">
        <authorList>
            <person name="McCartney M.A."/>
            <person name="Auch B."/>
            <person name="Kono T."/>
            <person name="Mallez S."/>
            <person name="Becker A."/>
            <person name="Gohl D.M."/>
            <person name="Silverstein K.A.T."/>
            <person name="Koren S."/>
            <person name="Bechman K.B."/>
            <person name="Herman A."/>
            <person name="Abrahante J.E."/>
            <person name="Garbe J."/>
        </authorList>
    </citation>
    <scope>NUCLEOTIDE SEQUENCE</scope>
    <source>
        <strain evidence="1">Duluth1</strain>
        <tissue evidence="1">Whole animal</tissue>
    </source>
</reference>
<proteinExistence type="predicted"/>
<comment type="caution">
    <text evidence="1">The sequence shown here is derived from an EMBL/GenBank/DDBJ whole genome shotgun (WGS) entry which is preliminary data.</text>
</comment>
<sequence length="85" mass="9780">MHDHSSYAGMICEKILLKDLQSLFVKWIRHGVVFTIVNSAAMLLRDCARSMGFVPRKCSRISRERLKNFSAVLKCIVEPQCRIEP</sequence>